<dbReference type="AlphaFoldDB" id="A0A3A9KCN9"/>
<dbReference type="GO" id="GO:0016791">
    <property type="term" value="F:phosphatase activity"/>
    <property type="evidence" value="ECO:0007669"/>
    <property type="project" value="TreeGrafter"/>
</dbReference>
<dbReference type="InterPro" id="IPR023214">
    <property type="entry name" value="HAD_sf"/>
</dbReference>
<keyword evidence="2" id="KW-1185">Reference proteome</keyword>
<name>A0A3A9KCN9_9BACI</name>
<dbReference type="Pfam" id="PF08282">
    <property type="entry name" value="Hydrolase_3"/>
    <property type="match status" value="1"/>
</dbReference>
<dbReference type="Gene3D" id="3.30.1240.10">
    <property type="match status" value="1"/>
</dbReference>
<dbReference type="PANTHER" id="PTHR10000:SF50">
    <property type="entry name" value="STRESS RESPONSE PROTEIN YHAX"/>
    <property type="match status" value="1"/>
</dbReference>
<reference evidence="1 2" key="1">
    <citation type="submission" date="2017-10" db="EMBL/GenBank/DDBJ databases">
        <title>Bacillus sp. nov., a halophilic bacterium isolated from a Keqin Lake.</title>
        <authorList>
            <person name="Wang H."/>
        </authorList>
    </citation>
    <scope>NUCLEOTIDE SEQUENCE [LARGE SCALE GENOMIC DNA]</scope>
    <source>
        <strain evidence="1 2">KCTC 13187</strain>
    </source>
</reference>
<dbReference type="InterPro" id="IPR006379">
    <property type="entry name" value="HAD-SF_hydro_IIB"/>
</dbReference>
<gene>
    <name evidence="1" type="ORF">CR203_00220</name>
</gene>
<organism evidence="1 2">
    <name type="scientific">Salipaludibacillus neizhouensis</name>
    <dbReference type="NCBI Taxonomy" id="885475"/>
    <lineage>
        <taxon>Bacteria</taxon>
        <taxon>Bacillati</taxon>
        <taxon>Bacillota</taxon>
        <taxon>Bacilli</taxon>
        <taxon>Bacillales</taxon>
        <taxon>Bacillaceae</taxon>
    </lineage>
</organism>
<proteinExistence type="predicted"/>
<dbReference type="GO" id="GO:0000287">
    <property type="term" value="F:magnesium ion binding"/>
    <property type="evidence" value="ECO:0007669"/>
    <property type="project" value="TreeGrafter"/>
</dbReference>
<sequence>MAFRLLALDIDGTLLKSNHRLTKDTKEAMDYVKSKGVYITLATGRSFFSAKKVAKSLKLEDPFLITHHGAFMANDVTEPIFERRISAEQVYQMVDILENYHCQLKVFHEKYAISNKTRVKQPLMAKVGMQMTDSLFYPIHYMESPSNRLIDHPISALNIQARFWNEKEQFDAFEELQDTVTGVKITYTGDGELNITNELASKENALLNLGKRLGIRPNEMVAVSSDHRDIGMISQAGLGVAMGHADSNLKETAEWVTRSNDQDGVSYMVKEVFRKQHKLEYN</sequence>
<dbReference type="RefSeq" id="WP_110936841.1">
    <property type="nucleotide sequence ID" value="NZ_KZ614146.1"/>
</dbReference>
<dbReference type="PANTHER" id="PTHR10000">
    <property type="entry name" value="PHOSPHOSERINE PHOSPHATASE"/>
    <property type="match status" value="1"/>
</dbReference>
<dbReference type="InterPro" id="IPR036412">
    <property type="entry name" value="HAD-like_sf"/>
</dbReference>
<accession>A0A3A9KCN9</accession>
<comment type="caution">
    <text evidence="1">The sequence shown here is derived from an EMBL/GenBank/DDBJ whole genome shotgun (WGS) entry which is preliminary data.</text>
</comment>
<dbReference type="NCBIfam" id="TIGR01484">
    <property type="entry name" value="HAD-SF-IIB"/>
    <property type="match status" value="1"/>
</dbReference>
<evidence type="ECO:0000313" key="1">
    <source>
        <dbReference type="EMBL" id="RKL68520.1"/>
    </source>
</evidence>
<evidence type="ECO:0000313" key="2">
    <source>
        <dbReference type="Proteomes" id="UP000281498"/>
    </source>
</evidence>
<dbReference type="EMBL" id="PDOE01000001">
    <property type="protein sequence ID" value="RKL68520.1"/>
    <property type="molecule type" value="Genomic_DNA"/>
</dbReference>
<dbReference type="Gene3D" id="3.40.50.1000">
    <property type="entry name" value="HAD superfamily/HAD-like"/>
    <property type="match status" value="1"/>
</dbReference>
<dbReference type="Proteomes" id="UP000281498">
    <property type="component" value="Unassembled WGS sequence"/>
</dbReference>
<dbReference type="OrthoDB" id="9790031at2"/>
<protein>
    <submittedName>
        <fullName evidence="1">Haloacid dehalogenase</fullName>
    </submittedName>
</protein>
<dbReference type="GO" id="GO:0005829">
    <property type="term" value="C:cytosol"/>
    <property type="evidence" value="ECO:0007669"/>
    <property type="project" value="TreeGrafter"/>
</dbReference>
<dbReference type="SUPFAM" id="SSF56784">
    <property type="entry name" value="HAD-like"/>
    <property type="match status" value="1"/>
</dbReference>